<feature type="binding site" evidence="9">
    <location>
        <begin position="89"/>
        <end position="90"/>
    </location>
    <ligand>
        <name>substrate</name>
    </ligand>
</feature>
<dbReference type="InterPro" id="IPR001347">
    <property type="entry name" value="SIS_dom"/>
</dbReference>
<dbReference type="InterPro" id="IPR046348">
    <property type="entry name" value="SIS_dom_sf"/>
</dbReference>
<dbReference type="AlphaFoldDB" id="A0A1G5V8H0"/>
<dbReference type="InterPro" id="IPR004515">
    <property type="entry name" value="Phosphoheptose_Isoase"/>
</dbReference>
<comment type="pathway">
    <text evidence="9">Carbohydrate biosynthesis; D-glycero-D-manno-heptose 7-phosphate biosynthesis; D-glycero-alpha-D-manno-heptose 7-phosphate and D-glycero-beta-D-manno-heptose 7-phosphate from sedoheptulose 7-phosphate: step 1/1.</text>
</comment>
<dbReference type="InterPro" id="IPR035461">
    <property type="entry name" value="GmhA/DiaA"/>
</dbReference>
<sequence>MDSIEKGFADHARVLEETKALIPVVREMADVMSQALHQGHKILICGNGGSAADAQHIAAEFIGRFHNERISLPAVALTVDTSILTSVANDYSYDVVFSRQVEGLGQEGDVLWGITTSGNSGNVIKAVEAAKKKGLKTIVSSGKDGGAIRGMADISLVIPSDVTARIQEMHMLCAHLICEIIDEESWGNE</sequence>
<evidence type="ECO:0000313" key="12">
    <source>
        <dbReference type="Proteomes" id="UP000199689"/>
    </source>
</evidence>
<feature type="binding site" evidence="9">
    <location>
        <position position="167"/>
    </location>
    <ligand>
        <name>substrate</name>
    </ligand>
</feature>
<dbReference type="EMBL" id="FMXA01000005">
    <property type="protein sequence ID" value="SDA42231.1"/>
    <property type="molecule type" value="Genomic_DNA"/>
</dbReference>
<dbReference type="PANTHER" id="PTHR30390:SF6">
    <property type="entry name" value="DNAA INITIATOR-ASSOCIATING PROTEIN DIAA"/>
    <property type="match status" value="1"/>
</dbReference>
<evidence type="ECO:0000256" key="3">
    <source>
        <dbReference type="ARBA" id="ARBA00009894"/>
    </source>
</evidence>
<dbReference type="GO" id="GO:0005975">
    <property type="term" value="P:carbohydrate metabolic process"/>
    <property type="evidence" value="ECO:0007669"/>
    <property type="project" value="UniProtKB-UniRule"/>
</dbReference>
<organism evidence="11 12">
    <name type="scientific">Allisonella histaminiformans</name>
    <dbReference type="NCBI Taxonomy" id="209880"/>
    <lineage>
        <taxon>Bacteria</taxon>
        <taxon>Bacillati</taxon>
        <taxon>Bacillota</taxon>
        <taxon>Negativicutes</taxon>
        <taxon>Veillonellales</taxon>
        <taxon>Veillonellaceae</taxon>
        <taxon>Allisonella</taxon>
    </lineage>
</organism>
<dbReference type="STRING" id="209880.SAMN02910343_00473"/>
<comment type="subcellular location">
    <subcellularLocation>
        <location evidence="2 9">Cytoplasm</location>
    </subcellularLocation>
</comment>
<evidence type="ECO:0000256" key="7">
    <source>
        <dbReference type="ARBA" id="ARBA00023235"/>
    </source>
</evidence>
<dbReference type="Proteomes" id="UP000199689">
    <property type="component" value="Unassembled WGS sequence"/>
</dbReference>
<comment type="cofactor">
    <cofactor evidence="9">
        <name>Zn(2+)</name>
        <dbReference type="ChEBI" id="CHEBI:29105"/>
    </cofactor>
    <text evidence="9">Binds 1 zinc ion per subunit.</text>
</comment>
<dbReference type="GO" id="GO:0005737">
    <property type="term" value="C:cytoplasm"/>
    <property type="evidence" value="ECO:0007669"/>
    <property type="project" value="UniProtKB-SubCell"/>
</dbReference>
<keyword evidence="5 9" id="KW-0479">Metal-binding</keyword>
<evidence type="ECO:0000259" key="10">
    <source>
        <dbReference type="PROSITE" id="PS51464"/>
    </source>
</evidence>
<dbReference type="SUPFAM" id="SSF53697">
    <property type="entry name" value="SIS domain"/>
    <property type="match status" value="1"/>
</dbReference>
<evidence type="ECO:0000256" key="8">
    <source>
        <dbReference type="ARBA" id="ARBA00023277"/>
    </source>
</evidence>
<dbReference type="GO" id="GO:0008968">
    <property type="term" value="F:D-sedoheptulose 7-phosphate isomerase activity"/>
    <property type="evidence" value="ECO:0007669"/>
    <property type="project" value="UniProtKB-UniRule"/>
</dbReference>
<feature type="binding site" evidence="9">
    <location>
        <position position="56"/>
    </location>
    <ligand>
        <name>Zn(2+)</name>
        <dbReference type="ChEBI" id="CHEBI:29105"/>
    </ligand>
</feature>
<feature type="binding site" evidence="9">
    <location>
        <position position="60"/>
    </location>
    <ligand>
        <name>substrate</name>
    </ligand>
</feature>
<evidence type="ECO:0000256" key="1">
    <source>
        <dbReference type="ARBA" id="ARBA00000348"/>
    </source>
</evidence>
<keyword evidence="4 9" id="KW-0963">Cytoplasm</keyword>
<dbReference type="OrthoDB" id="9781311at2"/>
<evidence type="ECO:0000256" key="5">
    <source>
        <dbReference type="ARBA" id="ARBA00022723"/>
    </source>
</evidence>
<evidence type="ECO:0000256" key="4">
    <source>
        <dbReference type="ARBA" id="ARBA00022490"/>
    </source>
</evidence>
<evidence type="ECO:0000256" key="6">
    <source>
        <dbReference type="ARBA" id="ARBA00022833"/>
    </source>
</evidence>
<dbReference type="GO" id="GO:0097367">
    <property type="term" value="F:carbohydrate derivative binding"/>
    <property type="evidence" value="ECO:0007669"/>
    <property type="project" value="InterPro"/>
</dbReference>
<gene>
    <name evidence="9" type="primary">gmhA</name>
    <name evidence="11" type="ORF">SAMN02910343_00473</name>
</gene>
<dbReference type="PANTHER" id="PTHR30390">
    <property type="entry name" value="SEDOHEPTULOSE 7-PHOSPHATE ISOMERASE / DNAA INITIATOR-ASSOCIATING FACTOR FOR REPLICATION INITIATION"/>
    <property type="match status" value="1"/>
</dbReference>
<dbReference type="InterPro" id="IPR050099">
    <property type="entry name" value="SIS_GmhA/DiaA_subfam"/>
</dbReference>
<comment type="function">
    <text evidence="9">Catalyzes the isomerization of sedoheptulose 7-phosphate in D-glycero-D-manno-heptose 7-phosphate.</text>
</comment>
<reference evidence="11 12" key="1">
    <citation type="submission" date="2016-10" db="EMBL/GenBank/DDBJ databases">
        <authorList>
            <person name="de Groot N.N."/>
        </authorList>
    </citation>
    <scope>NUCLEOTIDE SEQUENCE [LARGE SCALE GENOMIC DNA]</scope>
    <source>
        <strain evidence="11 12">DSM 15230</strain>
    </source>
</reference>
<comment type="similarity">
    <text evidence="3 9">Belongs to the SIS family. GmhA subfamily.</text>
</comment>
<accession>A0A1G5V8H0</accession>
<comment type="miscellaneous">
    <text evidence="9">The reaction produces a racemic mixture of D-glycero-alpha-D-manno-heptose 7-phosphate and D-glycero-beta-D-manno-heptose 7-phosphate.</text>
</comment>
<dbReference type="GO" id="GO:0008270">
    <property type="term" value="F:zinc ion binding"/>
    <property type="evidence" value="ECO:0007669"/>
    <property type="project" value="UniProtKB-UniRule"/>
</dbReference>
<feature type="binding site" evidence="9">
    <location>
        <begin position="115"/>
        <end position="117"/>
    </location>
    <ligand>
        <name>substrate</name>
    </ligand>
</feature>
<dbReference type="Pfam" id="PF13580">
    <property type="entry name" value="SIS_2"/>
    <property type="match status" value="1"/>
</dbReference>
<protein>
    <recommendedName>
        <fullName evidence="9">Phosphoheptose isomerase</fullName>
        <ecNumber evidence="9">5.3.1.28</ecNumber>
    </recommendedName>
    <alternativeName>
        <fullName evidence="9">Sedoheptulose 7-phosphate isomerase</fullName>
    </alternativeName>
</protein>
<dbReference type="PROSITE" id="PS51464">
    <property type="entry name" value="SIS"/>
    <property type="match status" value="1"/>
</dbReference>
<dbReference type="UniPathway" id="UPA00041">
    <property type="reaction ID" value="UER00436"/>
</dbReference>
<dbReference type="NCBIfam" id="TIGR00441">
    <property type="entry name" value="gmhA"/>
    <property type="match status" value="1"/>
</dbReference>
<dbReference type="GeneID" id="87755518"/>
<feature type="binding site" evidence="9">
    <location>
        <position position="120"/>
    </location>
    <ligand>
        <name>substrate</name>
    </ligand>
</feature>
<feature type="binding site" evidence="9">
    <location>
        <position position="60"/>
    </location>
    <ligand>
        <name>Zn(2+)</name>
        <dbReference type="ChEBI" id="CHEBI:29105"/>
    </ligand>
</feature>
<dbReference type="CDD" id="cd05006">
    <property type="entry name" value="SIS_GmhA"/>
    <property type="match status" value="1"/>
</dbReference>
<dbReference type="EC" id="5.3.1.28" evidence="9"/>
<dbReference type="RefSeq" id="WP_091363444.1">
    <property type="nucleotide sequence ID" value="NZ_CALJSX010000052.1"/>
</dbReference>
<feature type="domain" description="SIS" evidence="10">
    <location>
        <begin position="32"/>
        <end position="189"/>
    </location>
</feature>
<keyword evidence="8 9" id="KW-0119">Carbohydrate metabolism</keyword>
<dbReference type="Gene3D" id="3.40.50.10490">
    <property type="entry name" value="Glucose-6-phosphate isomerase like protein, domain 1"/>
    <property type="match status" value="1"/>
</dbReference>
<name>A0A1G5V8H0_9FIRM</name>
<evidence type="ECO:0000256" key="2">
    <source>
        <dbReference type="ARBA" id="ARBA00004496"/>
    </source>
</evidence>
<evidence type="ECO:0000313" key="11">
    <source>
        <dbReference type="EMBL" id="SDA42231.1"/>
    </source>
</evidence>
<dbReference type="HAMAP" id="MF_00067">
    <property type="entry name" value="GmhA"/>
    <property type="match status" value="1"/>
</dbReference>
<proteinExistence type="inferred from homology"/>
<evidence type="ECO:0000256" key="9">
    <source>
        <dbReference type="HAMAP-Rule" id="MF_00067"/>
    </source>
</evidence>
<feature type="binding site" evidence="9">
    <location>
        <position position="167"/>
    </location>
    <ligand>
        <name>Zn(2+)</name>
        <dbReference type="ChEBI" id="CHEBI:29105"/>
    </ligand>
</feature>
<feature type="binding site" evidence="9">
    <location>
        <position position="175"/>
    </location>
    <ligand>
        <name>Zn(2+)</name>
        <dbReference type="ChEBI" id="CHEBI:29105"/>
    </ligand>
</feature>
<comment type="catalytic activity">
    <reaction evidence="1 9">
        <text>2 D-sedoheptulose 7-phosphate = D-glycero-alpha-D-manno-heptose 7-phosphate + D-glycero-beta-D-manno-heptose 7-phosphate</text>
        <dbReference type="Rhea" id="RHEA:27489"/>
        <dbReference type="ChEBI" id="CHEBI:57483"/>
        <dbReference type="ChEBI" id="CHEBI:60203"/>
        <dbReference type="ChEBI" id="CHEBI:60204"/>
        <dbReference type="EC" id="5.3.1.28"/>
    </reaction>
</comment>
<dbReference type="GO" id="GO:2001061">
    <property type="term" value="P:D-glycero-D-manno-heptose 7-phosphate biosynthetic process"/>
    <property type="evidence" value="ECO:0007669"/>
    <property type="project" value="UniProtKB-UniPathway"/>
</dbReference>
<keyword evidence="6 9" id="KW-0862">Zinc</keyword>
<keyword evidence="7 9" id="KW-0413">Isomerase</keyword>
<feature type="binding site" evidence="9">
    <location>
        <begin position="47"/>
        <end position="49"/>
    </location>
    <ligand>
        <name>substrate</name>
    </ligand>
</feature>
<keyword evidence="12" id="KW-1185">Reference proteome</keyword>